<name>A0ABW0T272_9GAMM</name>
<dbReference type="InterPro" id="IPR023614">
    <property type="entry name" value="Porin_dom_sf"/>
</dbReference>
<protein>
    <recommendedName>
        <fullName evidence="3">Alginate export domain-containing protein</fullName>
    </recommendedName>
</protein>
<comment type="caution">
    <text evidence="1">The sequence shown here is derived from an EMBL/GenBank/DDBJ whole genome shotgun (WGS) entry which is preliminary data.</text>
</comment>
<keyword evidence="2" id="KW-1185">Reference proteome</keyword>
<evidence type="ECO:0000313" key="2">
    <source>
        <dbReference type="Proteomes" id="UP001596111"/>
    </source>
</evidence>
<dbReference type="RefSeq" id="WP_377330415.1">
    <property type="nucleotide sequence ID" value="NZ_JBHSNG010000059.1"/>
</dbReference>
<gene>
    <name evidence="1" type="ORF">ACFPPB_20110</name>
</gene>
<proteinExistence type="predicted"/>
<evidence type="ECO:0008006" key="3">
    <source>
        <dbReference type="Google" id="ProtNLM"/>
    </source>
</evidence>
<accession>A0ABW0T272</accession>
<dbReference type="EMBL" id="JBHSNG010000059">
    <property type="protein sequence ID" value="MFC5583421.1"/>
    <property type="molecule type" value="Genomic_DNA"/>
</dbReference>
<organism evidence="1 2">
    <name type="scientific">Rhodanobacter terrae</name>
    <dbReference type="NCBI Taxonomy" id="418647"/>
    <lineage>
        <taxon>Bacteria</taxon>
        <taxon>Pseudomonadati</taxon>
        <taxon>Pseudomonadota</taxon>
        <taxon>Gammaproteobacteria</taxon>
        <taxon>Lysobacterales</taxon>
        <taxon>Rhodanobacteraceae</taxon>
        <taxon>Rhodanobacter</taxon>
    </lineage>
</organism>
<sequence>MSVAMFTATGAYADGSLVDALTHGKPLIDIRARYEAVGDDNCTACAGKDADARTLRARLGYETGEWNGFSVLFAGDQIWSLGPEDYNSKSNGRTTYPVVADPTMTALDRLQLTYRNSDFGTTITAGRQAIILDDARFIGNVGFRQHEQTFDAVKFVNTSLPDTTFTYAWIGGVNRIFGPDGPNGPATTGHYISDSHVLNATYRGMKGLTLTGYAYLLDLREAPAASTATYGLRAQYGMPVAEGISAGVIGAFAHQSDYADNPRPVSLDYWTLSAQVKAAGLMAVVGYEVLEGSGTVGFTTPLATLHAFDGWADLFLATPANGIDDLYETVSYKIPQALGPVTLAPLVTHHSFTTDRTGVDIGDEWDFSVDAAFDKQFSLNLSYTAYRGAGISAGGFRDKTITWLTASYHY</sequence>
<dbReference type="Proteomes" id="UP001596111">
    <property type="component" value="Unassembled WGS sequence"/>
</dbReference>
<reference evidence="2" key="1">
    <citation type="journal article" date="2019" name="Int. J. Syst. Evol. Microbiol.">
        <title>The Global Catalogue of Microorganisms (GCM) 10K type strain sequencing project: providing services to taxonomists for standard genome sequencing and annotation.</title>
        <authorList>
            <consortium name="The Broad Institute Genomics Platform"/>
            <consortium name="The Broad Institute Genome Sequencing Center for Infectious Disease"/>
            <person name="Wu L."/>
            <person name="Ma J."/>
        </authorList>
    </citation>
    <scope>NUCLEOTIDE SEQUENCE [LARGE SCALE GENOMIC DNA]</scope>
    <source>
        <strain evidence="2">CGMCC 1.13587</strain>
    </source>
</reference>
<evidence type="ECO:0000313" key="1">
    <source>
        <dbReference type="EMBL" id="MFC5583421.1"/>
    </source>
</evidence>
<dbReference type="Gene3D" id="2.40.160.10">
    <property type="entry name" value="Porin"/>
    <property type="match status" value="1"/>
</dbReference>